<keyword evidence="5" id="KW-1185">Reference proteome</keyword>
<sequence>PLSHAATERHESIIKLLLDSGKVNIDSRDNHGRTPLFRAAAWGHEAMVRLLLDSGKVDIEYSIKNRLSSLRS</sequence>
<dbReference type="Pfam" id="PF12796">
    <property type="entry name" value="Ank_2"/>
    <property type="match status" value="1"/>
</dbReference>
<evidence type="ECO:0000313" key="5">
    <source>
        <dbReference type="Proteomes" id="UP000738349"/>
    </source>
</evidence>
<organism evidence="4 5">
    <name type="scientific">Dactylonectria macrodidyma</name>
    <dbReference type="NCBI Taxonomy" id="307937"/>
    <lineage>
        <taxon>Eukaryota</taxon>
        <taxon>Fungi</taxon>
        <taxon>Dikarya</taxon>
        <taxon>Ascomycota</taxon>
        <taxon>Pezizomycotina</taxon>
        <taxon>Sordariomycetes</taxon>
        <taxon>Hypocreomycetidae</taxon>
        <taxon>Hypocreales</taxon>
        <taxon>Nectriaceae</taxon>
        <taxon>Dactylonectria</taxon>
    </lineage>
</organism>
<dbReference type="SUPFAM" id="SSF48403">
    <property type="entry name" value="Ankyrin repeat"/>
    <property type="match status" value="1"/>
</dbReference>
<feature type="repeat" description="ANK" evidence="3">
    <location>
        <begin position="31"/>
        <end position="55"/>
    </location>
</feature>
<gene>
    <name evidence="4" type="ORF">EDB81DRAFT_597857</name>
</gene>
<dbReference type="EMBL" id="JAGMUV010000033">
    <property type="protein sequence ID" value="KAH7114026.1"/>
    <property type="molecule type" value="Genomic_DNA"/>
</dbReference>
<dbReference type="SMART" id="SM00248">
    <property type="entry name" value="ANK"/>
    <property type="match status" value="2"/>
</dbReference>
<dbReference type="Gene3D" id="1.25.40.20">
    <property type="entry name" value="Ankyrin repeat-containing domain"/>
    <property type="match status" value="1"/>
</dbReference>
<dbReference type="AlphaFoldDB" id="A0A9P9D810"/>
<keyword evidence="2 3" id="KW-0040">ANK repeat</keyword>
<evidence type="ECO:0000256" key="2">
    <source>
        <dbReference type="ARBA" id="ARBA00023043"/>
    </source>
</evidence>
<dbReference type="PROSITE" id="PS50088">
    <property type="entry name" value="ANK_REPEAT"/>
    <property type="match status" value="1"/>
</dbReference>
<dbReference type="PANTHER" id="PTHR24198:SF165">
    <property type="entry name" value="ANKYRIN REPEAT-CONTAINING PROTEIN-RELATED"/>
    <property type="match status" value="1"/>
</dbReference>
<evidence type="ECO:0000313" key="4">
    <source>
        <dbReference type="EMBL" id="KAH7114026.1"/>
    </source>
</evidence>
<accession>A0A9P9D810</accession>
<protein>
    <recommendedName>
        <fullName evidence="6">Ankyrin</fullName>
    </recommendedName>
</protein>
<keyword evidence="1" id="KW-0677">Repeat</keyword>
<evidence type="ECO:0008006" key="6">
    <source>
        <dbReference type="Google" id="ProtNLM"/>
    </source>
</evidence>
<reference evidence="4" key="1">
    <citation type="journal article" date="2021" name="Nat. Commun.">
        <title>Genetic determinants of endophytism in the Arabidopsis root mycobiome.</title>
        <authorList>
            <person name="Mesny F."/>
            <person name="Miyauchi S."/>
            <person name="Thiergart T."/>
            <person name="Pickel B."/>
            <person name="Atanasova L."/>
            <person name="Karlsson M."/>
            <person name="Huettel B."/>
            <person name="Barry K.W."/>
            <person name="Haridas S."/>
            <person name="Chen C."/>
            <person name="Bauer D."/>
            <person name="Andreopoulos W."/>
            <person name="Pangilinan J."/>
            <person name="LaButti K."/>
            <person name="Riley R."/>
            <person name="Lipzen A."/>
            <person name="Clum A."/>
            <person name="Drula E."/>
            <person name="Henrissat B."/>
            <person name="Kohler A."/>
            <person name="Grigoriev I.V."/>
            <person name="Martin F.M."/>
            <person name="Hacquard S."/>
        </authorList>
    </citation>
    <scope>NUCLEOTIDE SEQUENCE</scope>
    <source>
        <strain evidence="4">MPI-CAGE-AT-0147</strain>
    </source>
</reference>
<dbReference type="PANTHER" id="PTHR24198">
    <property type="entry name" value="ANKYRIN REPEAT AND PROTEIN KINASE DOMAIN-CONTAINING PROTEIN"/>
    <property type="match status" value="1"/>
</dbReference>
<comment type="caution">
    <text evidence="4">The sequence shown here is derived from an EMBL/GenBank/DDBJ whole genome shotgun (WGS) entry which is preliminary data.</text>
</comment>
<feature type="non-terminal residue" evidence="4">
    <location>
        <position position="1"/>
    </location>
</feature>
<dbReference type="InterPro" id="IPR002110">
    <property type="entry name" value="Ankyrin_rpt"/>
</dbReference>
<dbReference type="PROSITE" id="PS50297">
    <property type="entry name" value="ANK_REP_REGION"/>
    <property type="match status" value="1"/>
</dbReference>
<proteinExistence type="predicted"/>
<dbReference type="InterPro" id="IPR036770">
    <property type="entry name" value="Ankyrin_rpt-contain_sf"/>
</dbReference>
<evidence type="ECO:0000256" key="3">
    <source>
        <dbReference type="PROSITE-ProRule" id="PRU00023"/>
    </source>
</evidence>
<name>A0A9P9D810_9HYPO</name>
<dbReference type="Proteomes" id="UP000738349">
    <property type="component" value="Unassembled WGS sequence"/>
</dbReference>
<evidence type="ECO:0000256" key="1">
    <source>
        <dbReference type="ARBA" id="ARBA00022737"/>
    </source>
</evidence>
<feature type="non-terminal residue" evidence="4">
    <location>
        <position position="72"/>
    </location>
</feature>
<dbReference type="OrthoDB" id="341259at2759"/>